<dbReference type="Proteomes" id="UP001596015">
    <property type="component" value="Unassembled WGS sequence"/>
</dbReference>
<evidence type="ECO:0000256" key="3">
    <source>
        <dbReference type="ARBA" id="ARBA00023295"/>
    </source>
</evidence>
<gene>
    <name evidence="5" type="ORF">ACFO0E_02035</name>
</gene>
<dbReference type="GO" id="GO:0016798">
    <property type="term" value="F:hydrolase activity, acting on glycosyl bonds"/>
    <property type="evidence" value="ECO:0007669"/>
    <property type="project" value="UniProtKB-KW"/>
</dbReference>
<keyword evidence="2 4" id="KW-0378">Hydrolase</keyword>
<dbReference type="PANTHER" id="PTHR31339:SF0">
    <property type="entry name" value="PECTIN LYASE-LIKE SUPERFAMILY PROTEIN"/>
    <property type="match status" value="1"/>
</dbReference>
<dbReference type="SUPFAM" id="SSF51126">
    <property type="entry name" value="Pectin lyase-like"/>
    <property type="match status" value="1"/>
</dbReference>
<accession>A0ABV8XAQ3</accession>
<reference evidence="6" key="1">
    <citation type="journal article" date="2019" name="Int. J. Syst. Evol. Microbiol.">
        <title>The Global Catalogue of Microorganisms (GCM) 10K type strain sequencing project: providing services to taxonomists for standard genome sequencing and annotation.</title>
        <authorList>
            <consortium name="The Broad Institute Genomics Platform"/>
            <consortium name="The Broad Institute Genome Sequencing Center for Infectious Disease"/>
            <person name="Wu L."/>
            <person name="Ma J."/>
        </authorList>
    </citation>
    <scope>NUCLEOTIDE SEQUENCE [LARGE SCALE GENOMIC DNA]</scope>
    <source>
        <strain evidence="6">CCUG 49679</strain>
    </source>
</reference>
<dbReference type="InterPro" id="IPR011050">
    <property type="entry name" value="Pectin_lyase_fold/virulence"/>
</dbReference>
<protein>
    <submittedName>
        <fullName evidence="5">Glycoside hydrolase family 28 protein</fullName>
        <ecNumber evidence="5">3.2.1.-</ecNumber>
    </submittedName>
</protein>
<evidence type="ECO:0000256" key="4">
    <source>
        <dbReference type="RuleBase" id="RU361169"/>
    </source>
</evidence>
<evidence type="ECO:0000256" key="1">
    <source>
        <dbReference type="ARBA" id="ARBA00008834"/>
    </source>
</evidence>
<name>A0ABV8XAQ3_9GAMM</name>
<dbReference type="InterPro" id="IPR006626">
    <property type="entry name" value="PbH1"/>
</dbReference>
<evidence type="ECO:0000256" key="2">
    <source>
        <dbReference type="ARBA" id="ARBA00022801"/>
    </source>
</evidence>
<evidence type="ECO:0000313" key="5">
    <source>
        <dbReference type="EMBL" id="MFC4415195.1"/>
    </source>
</evidence>
<dbReference type="InterPro" id="IPR000743">
    <property type="entry name" value="Glyco_hydro_28"/>
</dbReference>
<keyword evidence="6" id="KW-1185">Reference proteome</keyword>
<dbReference type="SMART" id="SM00710">
    <property type="entry name" value="PbH1"/>
    <property type="match status" value="5"/>
</dbReference>
<dbReference type="EC" id="3.2.1.-" evidence="5"/>
<proteinExistence type="inferred from homology"/>
<dbReference type="InterPro" id="IPR051801">
    <property type="entry name" value="GH28_Enzymes"/>
</dbReference>
<dbReference type="EMBL" id="JBHSEO010000009">
    <property type="protein sequence ID" value="MFC4415195.1"/>
    <property type="molecule type" value="Genomic_DNA"/>
</dbReference>
<dbReference type="PANTHER" id="PTHR31339">
    <property type="entry name" value="PECTIN LYASE-RELATED"/>
    <property type="match status" value="1"/>
</dbReference>
<dbReference type="RefSeq" id="WP_246942411.1">
    <property type="nucleotide sequence ID" value="NZ_JAKGAK010000022.1"/>
</dbReference>
<sequence>MISLNDFYDENTTISFKKAIEHLASIGGGELVVPPGTYMVGSIELKSNICLNLEPGAEIVASPNYEDFSSTVSSVKAEESYYGFIFARDCSNISIKGLGEINGNALSYNDSPPDDFGYIQPKKHRPRTIVFENCSRISLKGFSIVNAPMWTIHLIACADGLIDGLSVDNGLEYSNTDAINLDGSRNFRISNCFLRSADDGICLKTSVKPKDIDFPCENIVVSNCVIESHSSAIKIGTETYNDFKNITISNCVITRSNRGVSIVSRDGGSISSVNVSNLIIETSLTKECHWGKSDPIYISSRCRNPSVEPGVISDIFFSNIHIKTEGAINFHSETLGKVKNIKLAEITIQQNYTNNKERGCFDLRPPCNPYNSSNDGMDNAYVIEAGSSRPYGVHEYKGGLPAFYSEGILESEIGLINFNYTQDEKGYWNDTKVLFV</sequence>
<comment type="similarity">
    <text evidence="1 4">Belongs to the glycosyl hydrolase 28 family.</text>
</comment>
<dbReference type="InterPro" id="IPR012334">
    <property type="entry name" value="Pectin_lyas_fold"/>
</dbReference>
<dbReference type="Gene3D" id="2.160.20.10">
    <property type="entry name" value="Single-stranded right-handed beta-helix, Pectin lyase-like"/>
    <property type="match status" value="1"/>
</dbReference>
<comment type="caution">
    <text evidence="5">The sequence shown here is derived from an EMBL/GenBank/DDBJ whole genome shotgun (WGS) entry which is preliminary data.</text>
</comment>
<organism evidence="5 6">
    <name type="scientific">Chromohalobacter beijerinckii</name>
    <dbReference type="NCBI Taxonomy" id="86179"/>
    <lineage>
        <taxon>Bacteria</taxon>
        <taxon>Pseudomonadati</taxon>
        <taxon>Pseudomonadota</taxon>
        <taxon>Gammaproteobacteria</taxon>
        <taxon>Oceanospirillales</taxon>
        <taxon>Halomonadaceae</taxon>
        <taxon>Chromohalobacter</taxon>
    </lineage>
</organism>
<evidence type="ECO:0000313" key="6">
    <source>
        <dbReference type="Proteomes" id="UP001596015"/>
    </source>
</evidence>
<keyword evidence="3 4" id="KW-0326">Glycosidase</keyword>
<dbReference type="Pfam" id="PF00295">
    <property type="entry name" value="Glyco_hydro_28"/>
    <property type="match status" value="1"/>
</dbReference>